<organism evidence="11 12">
    <name type="scientific">Phycicoccus sonneratiae</name>
    <dbReference type="NCBI Taxonomy" id="2807628"/>
    <lineage>
        <taxon>Bacteria</taxon>
        <taxon>Bacillati</taxon>
        <taxon>Actinomycetota</taxon>
        <taxon>Actinomycetes</taxon>
        <taxon>Micrococcales</taxon>
        <taxon>Intrasporangiaceae</taxon>
        <taxon>Phycicoccus</taxon>
    </lineage>
</organism>
<dbReference type="PANTHER" id="PTHR43646">
    <property type="entry name" value="GLYCOSYLTRANSFERASE"/>
    <property type="match status" value="1"/>
</dbReference>
<comment type="similarity">
    <text evidence="8">Belongs to the glycosyltransferase 2 family. CrtQ subfamily.</text>
</comment>
<sequence length="240" mass="25342">MRPDHVVVTVPARDEEELLGRCLDSVLTAVTTLHPAHPTVRVSVVVALDRCVDGSASVATRAGVEVVHVDVGAVGAARRAAVAAGLARARASGSPTHRTWLAGTDADCVVPTHWLLRQLELAAAGADLVVGTVVPDEVVDPRVLRAWWARHELHEGHRHVHGANLGVRADAYLEVGGFPPLPVHEDVALVEAVRATGRRWVGTDGTRVRTSARTESRVDGGFASYLARLVPAEGQGVAPS</sequence>
<evidence type="ECO:0000256" key="3">
    <source>
        <dbReference type="ARBA" id="ARBA00022676"/>
    </source>
</evidence>
<comment type="caution">
    <text evidence="11">The sequence shown here is derived from an EMBL/GenBank/DDBJ whole genome shotgun (WGS) entry which is preliminary data.</text>
</comment>
<comment type="function">
    <text evidence="6">Catalyzes the glycosylation of 4,4'-diaponeurosporenoate, i.e. the esterification of glucose at the C1'' position with the carboxyl group of 4,4'-diaponeurosporenic acid, to form glycosyl-4,4'-diaponeurosporenoate. This is a step in the biosynthesis of staphyloxanthin, an orange pigment present in most staphylococci strains.</text>
</comment>
<dbReference type="Gene3D" id="3.90.550.10">
    <property type="entry name" value="Spore Coat Polysaccharide Biosynthesis Protein SpsA, Chain A"/>
    <property type="match status" value="1"/>
</dbReference>
<evidence type="ECO:0000313" key="11">
    <source>
        <dbReference type="EMBL" id="MBM6401564.1"/>
    </source>
</evidence>
<name>A0ABS2CNV0_9MICO</name>
<proteinExistence type="inferred from homology"/>
<evidence type="ECO:0000256" key="4">
    <source>
        <dbReference type="ARBA" id="ARBA00022679"/>
    </source>
</evidence>
<dbReference type="Proteomes" id="UP001430172">
    <property type="component" value="Unassembled WGS sequence"/>
</dbReference>
<keyword evidence="5" id="KW-0472">Membrane</keyword>
<feature type="domain" description="Glycosyltransferase 2-like" evidence="10">
    <location>
        <begin position="8"/>
        <end position="146"/>
    </location>
</feature>
<keyword evidence="3" id="KW-0328">Glycosyltransferase</keyword>
<evidence type="ECO:0000256" key="1">
    <source>
        <dbReference type="ARBA" id="ARBA00004236"/>
    </source>
</evidence>
<dbReference type="InterPro" id="IPR029044">
    <property type="entry name" value="Nucleotide-diphossugar_trans"/>
</dbReference>
<dbReference type="EMBL" id="JAFDVD010000015">
    <property type="protein sequence ID" value="MBM6401564.1"/>
    <property type="molecule type" value="Genomic_DNA"/>
</dbReference>
<evidence type="ECO:0000256" key="8">
    <source>
        <dbReference type="ARBA" id="ARBA00038120"/>
    </source>
</evidence>
<evidence type="ECO:0000256" key="9">
    <source>
        <dbReference type="ARBA" id="ARBA00040345"/>
    </source>
</evidence>
<dbReference type="Pfam" id="PF00535">
    <property type="entry name" value="Glycos_transf_2"/>
    <property type="match status" value="1"/>
</dbReference>
<evidence type="ECO:0000256" key="7">
    <source>
        <dbReference type="ARBA" id="ARBA00037904"/>
    </source>
</evidence>
<keyword evidence="2" id="KW-1003">Cell membrane</keyword>
<dbReference type="InterPro" id="IPR001173">
    <property type="entry name" value="Glyco_trans_2-like"/>
</dbReference>
<dbReference type="SUPFAM" id="SSF53448">
    <property type="entry name" value="Nucleotide-diphospho-sugar transferases"/>
    <property type="match status" value="1"/>
</dbReference>
<evidence type="ECO:0000256" key="5">
    <source>
        <dbReference type="ARBA" id="ARBA00023136"/>
    </source>
</evidence>
<dbReference type="PANTHER" id="PTHR43646:SF2">
    <property type="entry name" value="GLYCOSYLTRANSFERASE 2-LIKE DOMAIN-CONTAINING PROTEIN"/>
    <property type="match status" value="1"/>
</dbReference>
<accession>A0ABS2CNV0</accession>
<evidence type="ECO:0000259" key="10">
    <source>
        <dbReference type="Pfam" id="PF00535"/>
    </source>
</evidence>
<evidence type="ECO:0000256" key="6">
    <source>
        <dbReference type="ARBA" id="ARBA00037281"/>
    </source>
</evidence>
<gene>
    <name evidence="11" type="ORF">JQN70_14280</name>
</gene>
<reference evidence="11" key="1">
    <citation type="submission" date="2021-02" db="EMBL/GenBank/DDBJ databases">
        <title>Phycicoccus sp. MQZ13P-5T, whole genome shotgun sequence.</title>
        <authorList>
            <person name="Tuo L."/>
        </authorList>
    </citation>
    <scope>NUCLEOTIDE SEQUENCE</scope>
    <source>
        <strain evidence="11">MQZ13P-5</strain>
    </source>
</reference>
<evidence type="ECO:0000313" key="12">
    <source>
        <dbReference type="Proteomes" id="UP001430172"/>
    </source>
</evidence>
<comment type="subcellular location">
    <subcellularLocation>
        <location evidence="1">Cell membrane</location>
    </subcellularLocation>
</comment>
<protein>
    <recommendedName>
        <fullName evidence="9">4,4'-diaponeurosporenoate glycosyltransferase</fullName>
    </recommendedName>
</protein>
<keyword evidence="4" id="KW-0808">Transferase</keyword>
<evidence type="ECO:0000256" key="2">
    <source>
        <dbReference type="ARBA" id="ARBA00022475"/>
    </source>
</evidence>
<dbReference type="RefSeq" id="WP_204132025.1">
    <property type="nucleotide sequence ID" value="NZ_JAFDVD010000015.1"/>
</dbReference>
<keyword evidence="12" id="KW-1185">Reference proteome</keyword>
<comment type="pathway">
    <text evidence="7">Carotenoid biosynthesis; staphyloxanthin biosynthesis; staphyloxanthin from farnesyl diphosphate: step 4/5.</text>
</comment>